<feature type="compositionally biased region" description="Basic and acidic residues" evidence="1">
    <location>
        <begin position="208"/>
        <end position="220"/>
    </location>
</feature>
<name>A0A9P9R7Q5_FUSSL</name>
<feature type="compositionally biased region" description="Basic and acidic residues" evidence="1">
    <location>
        <begin position="37"/>
        <end position="48"/>
    </location>
</feature>
<evidence type="ECO:0000256" key="1">
    <source>
        <dbReference type="SAM" id="MobiDB-lite"/>
    </source>
</evidence>
<feature type="region of interest" description="Disordered" evidence="1">
    <location>
        <begin position="1"/>
        <end position="62"/>
    </location>
</feature>
<feature type="compositionally biased region" description="Low complexity" evidence="1">
    <location>
        <begin position="49"/>
        <end position="58"/>
    </location>
</feature>
<comment type="caution">
    <text evidence="2">The sequence shown here is derived from an EMBL/GenBank/DDBJ whole genome shotgun (WGS) entry which is preliminary data.</text>
</comment>
<accession>A0A9P9R7Q5</accession>
<organism evidence="2 3">
    <name type="scientific">Fusarium solani</name>
    <name type="common">Filamentous fungus</name>
    <dbReference type="NCBI Taxonomy" id="169388"/>
    <lineage>
        <taxon>Eukaryota</taxon>
        <taxon>Fungi</taxon>
        <taxon>Dikarya</taxon>
        <taxon>Ascomycota</taxon>
        <taxon>Pezizomycotina</taxon>
        <taxon>Sordariomycetes</taxon>
        <taxon>Hypocreomycetidae</taxon>
        <taxon>Hypocreales</taxon>
        <taxon>Nectriaceae</taxon>
        <taxon>Fusarium</taxon>
        <taxon>Fusarium solani species complex</taxon>
    </lineage>
</organism>
<gene>
    <name evidence="2" type="ORF">B0J15DRAFT_462435</name>
</gene>
<dbReference type="OrthoDB" id="5094823at2759"/>
<evidence type="ECO:0000313" key="2">
    <source>
        <dbReference type="EMBL" id="KAH7268418.1"/>
    </source>
</evidence>
<protein>
    <submittedName>
        <fullName evidence="2">Uncharacterized protein</fullName>
    </submittedName>
</protein>
<proteinExistence type="predicted"/>
<dbReference type="EMBL" id="JAGTJS010000005">
    <property type="protein sequence ID" value="KAH7268418.1"/>
    <property type="molecule type" value="Genomic_DNA"/>
</dbReference>
<feature type="compositionally biased region" description="Polar residues" evidence="1">
    <location>
        <begin position="159"/>
        <end position="168"/>
    </location>
</feature>
<keyword evidence="3" id="KW-1185">Reference proteome</keyword>
<sequence>MITSPDFSIRHYLPDDAAGASQPQPPPATSSQQHIAEATEQHEERESIDSTSSSRRNSIQGHLERLRCRTDFMISRESVIDPIEMHYDQASPKEPVWDWFAMDNVFHRPAPSSRGDFKHLVRPLSPKSQPNREQLELERVVRAYENRLQPAPVEVRYTPPTSSITTPAYLQPSAPVPDRQPTKDGVDKNGTPYVCPPPQTQSPKRKSSREADGADRDDRHKRARRNEPLTPISRKMIPRLDD</sequence>
<feature type="region of interest" description="Disordered" evidence="1">
    <location>
        <begin position="112"/>
        <end position="134"/>
    </location>
</feature>
<evidence type="ECO:0000313" key="3">
    <source>
        <dbReference type="Proteomes" id="UP000736672"/>
    </source>
</evidence>
<reference evidence="2" key="1">
    <citation type="journal article" date="2021" name="Nat. Commun.">
        <title>Genetic determinants of endophytism in the Arabidopsis root mycobiome.</title>
        <authorList>
            <person name="Mesny F."/>
            <person name="Miyauchi S."/>
            <person name="Thiergart T."/>
            <person name="Pickel B."/>
            <person name="Atanasova L."/>
            <person name="Karlsson M."/>
            <person name="Huettel B."/>
            <person name="Barry K.W."/>
            <person name="Haridas S."/>
            <person name="Chen C."/>
            <person name="Bauer D."/>
            <person name="Andreopoulos W."/>
            <person name="Pangilinan J."/>
            <person name="LaButti K."/>
            <person name="Riley R."/>
            <person name="Lipzen A."/>
            <person name="Clum A."/>
            <person name="Drula E."/>
            <person name="Henrissat B."/>
            <person name="Kohler A."/>
            <person name="Grigoriev I.V."/>
            <person name="Martin F.M."/>
            <person name="Hacquard S."/>
        </authorList>
    </citation>
    <scope>NUCLEOTIDE SEQUENCE</scope>
    <source>
        <strain evidence="2">FSSC 5 MPI-SDFR-AT-0091</strain>
    </source>
</reference>
<dbReference type="AlphaFoldDB" id="A0A9P9R7Q5"/>
<dbReference type="Proteomes" id="UP000736672">
    <property type="component" value="Unassembled WGS sequence"/>
</dbReference>
<feature type="region of interest" description="Disordered" evidence="1">
    <location>
        <begin position="152"/>
        <end position="242"/>
    </location>
</feature>